<dbReference type="InterPro" id="IPR027417">
    <property type="entry name" value="P-loop_NTPase"/>
</dbReference>
<feature type="compositionally biased region" description="Low complexity" evidence="2">
    <location>
        <begin position="21"/>
        <end position="31"/>
    </location>
</feature>
<dbReference type="InterPro" id="IPR003593">
    <property type="entry name" value="AAA+_ATPase"/>
</dbReference>
<dbReference type="InterPro" id="IPR006321">
    <property type="entry name" value="PilT/PilU"/>
</dbReference>
<feature type="compositionally biased region" description="Low complexity" evidence="2">
    <location>
        <begin position="72"/>
        <end position="86"/>
    </location>
</feature>
<evidence type="ECO:0000313" key="5">
    <source>
        <dbReference type="Proteomes" id="UP000000485"/>
    </source>
</evidence>
<dbReference type="KEGG" id="cga:Celgi_1812"/>
<feature type="domain" description="Bacterial type II secretion system protein E" evidence="3">
    <location>
        <begin position="400"/>
        <end position="414"/>
    </location>
</feature>
<dbReference type="RefSeq" id="WP_013883838.1">
    <property type="nucleotide sequence ID" value="NC_015671.1"/>
</dbReference>
<dbReference type="AlphaFoldDB" id="F8A6W5"/>
<feature type="compositionally biased region" description="Pro residues" evidence="2">
    <location>
        <begin position="59"/>
        <end position="71"/>
    </location>
</feature>
<dbReference type="eggNOG" id="COG2805">
    <property type="taxonomic scope" value="Bacteria"/>
</dbReference>
<dbReference type="Proteomes" id="UP000000485">
    <property type="component" value="Chromosome"/>
</dbReference>
<feature type="compositionally biased region" description="Low complexity" evidence="2">
    <location>
        <begin position="177"/>
        <end position="186"/>
    </location>
</feature>
<dbReference type="Gene3D" id="3.40.50.300">
    <property type="entry name" value="P-loop containing nucleotide triphosphate hydrolases"/>
    <property type="match status" value="1"/>
</dbReference>
<dbReference type="PANTHER" id="PTHR30486">
    <property type="entry name" value="TWITCHING MOTILITY PROTEIN PILT"/>
    <property type="match status" value="1"/>
</dbReference>
<keyword evidence="5" id="KW-1185">Reference proteome</keyword>
<feature type="region of interest" description="Disordered" evidence="2">
    <location>
        <begin position="1"/>
        <end position="129"/>
    </location>
</feature>
<accession>F8A6W5</accession>
<evidence type="ECO:0000259" key="3">
    <source>
        <dbReference type="PROSITE" id="PS00662"/>
    </source>
</evidence>
<dbReference type="NCBIfam" id="TIGR01420">
    <property type="entry name" value="pilT_fam"/>
    <property type="match status" value="1"/>
</dbReference>
<gene>
    <name evidence="4" type="ordered locus">Celgi_1812</name>
</gene>
<evidence type="ECO:0000256" key="1">
    <source>
        <dbReference type="ARBA" id="ARBA00006611"/>
    </source>
</evidence>
<dbReference type="EMBL" id="CP002665">
    <property type="protein sequence ID" value="AEI12319.1"/>
    <property type="molecule type" value="Genomic_DNA"/>
</dbReference>
<dbReference type="STRING" id="593907.Celgi_1812"/>
<dbReference type="HOGENOM" id="CLU_013446_11_0_11"/>
<dbReference type="SUPFAM" id="SSF52540">
    <property type="entry name" value="P-loop containing nucleoside triphosphate hydrolases"/>
    <property type="match status" value="1"/>
</dbReference>
<sequence length="585" mass="61468">MSEHYQPSGEPTRPLPPYRPAGPQAGAPGQPMFSPIPSQSVGAPTPEQHTAPAVAPASTYPPAPQHAPVTPPGGYAPAPAVSVAAAREQFPGQVPSAGSAAHPTFTPAAGATFSPGGTPVAPAPPGATFTPATATATTVFTPVPSQSTAHVPAAPVPGGPAGTFLPAPQQPAPAAPTTPAAPAQQQPRRERGGGRIGLAQESHDGDVAIDEVLARMVEMGASDVHLTTGAPPMVRISGALKPLEGFGTMSPEPLRRTLYSILTQKQRETYEANLELDFSHAVRGLARFRVNLYQQRESIGAAFRVIPYEIKPLEDLGVPAVVANFSGLPRGLVLVTGPTGSGKSTTLAAIVDLANRTREDHIMTVEDPIEFLHRHKKSLVNQREVGADTLSFANALKHVLRQDPDIILVGEMRDLETISVALTAAETGHLVFATLHTQDAAQTIDRVIDVFPSHQQDQVRTQLAGAIQGVVCQTLCKRADSPGRAVATEVLVATPAIRNLIREGKTHQIYSAMQAGAKQGMHTMDQHLAELVKQGKISYEVGLEKCHHAEDYNRLTGRFSGATQGATNLADPIMTGAPMTTGQVK</sequence>
<evidence type="ECO:0000313" key="4">
    <source>
        <dbReference type="EMBL" id="AEI12319.1"/>
    </source>
</evidence>
<comment type="similarity">
    <text evidence="1">Belongs to the GSP E family.</text>
</comment>
<feature type="compositionally biased region" description="Low complexity" evidence="2">
    <location>
        <begin position="115"/>
        <end position="129"/>
    </location>
</feature>
<protein>
    <submittedName>
        <fullName evidence="4">Twitching motility protein</fullName>
    </submittedName>
</protein>
<dbReference type="CDD" id="cd01131">
    <property type="entry name" value="PilT"/>
    <property type="match status" value="1"/>
</dbReference>
<dbReference type="PROSITE" id="PS00662">
    <property type="entry name" value="T2SP_E"/>
    <property type="match status" value="1"/>
</dbReference>
<reference evidence="5" key="1">
    <citation type="submission" date="2011-04" db="EMBL/GenBank/DDBJ databases">
        <title>Complete sequence of Cellvibrio gilvus ATCC 13127.</title>
        <authorList>
            <person name="Lucas S."/>
            <person name="Han J."/>
            <person name="Lapidus A."/>
            <person name="Cheng J.-F."/>
            <person name="Goodwin L."/>
            <person name="Pitluck S."/>
            <person name="Peters L."/>
            <person name="Munk A."/>
            <person name="Detter J.C."/>
            <person name="Han C."/>
            <person name="Tapia R."/>
            <person name="Land M."/>
            <person name="Hauser L."/>
            <person name="Kyrpides N."/>
            <person name="Ivanova N."/>
            <person name="Ovchinnikova G."/>
            <person name="Pagani I."/>
            <person name="Mead D."/>
            <person name="Brumm P."/>
            <person name="Woyke T."/>
        </authorList>
    </citation>
    <scope>NUCLEOTIDE SEQUENCE [LARGE SCALE GENOMIC DNA]</scope>
    <source>
        <strain evidence="5">ATCC 13127 / NRRL B-14078</strain>
    </source>
</reference>
<name>F8A6W5_CELGA</name>
<dbReference type="GO" id="GO:0016887">
    <property type="term" value="F:ATP hydrolysis activity"/>
    <property type="evidence" value="ECO:0007669"/>
    <property type="project" value="InterPro"/>
</dbReference>
<evidence type="ECO:0000256" key="2">
    <source>
        <dbReference type="SAM" id="MobiDB-lite"/>
    </source>
</evidence>
<organism evidence="4 5">
    <name type="scientific">Cellulomonas gilvus (strain ATCC 13127 / NRRL B-14078)</name>
    <name type="common">Cellvibrio gilvus</name>
    <dbReference type="NCBI Taxonomy" id="593907"/>
    <lineage>
        <taxon>Bacteria</taxon>
        <taxon>Bacillati</taxon>
        <taxon>Actinomycetota</taxon>
        <taxon>Actinomycetes</taxon>
        <taxon>Micrococcales</taxon>
        <taxon>Cellulomonadaceae</taxon>
        <taxon>Cellulomonas</taxon>
    </lineage>
</organism>
<proteinExistence type="inferred from homology"/>
<dbReference type="Gene3D" id="3.30.450.90">
    <property type="match status" value="1"/>
</dbReference>
<dbReference type="OrthoDB" id="9805147at2"/>
<dbReference type="InterPro" id="IPR050921">
    <property type="entry name" value="T4SS_GSP_E_ATPase"/>
</dbReference>
<dbReference type="InterPro" id="IPR001482">
    <property type="entry name" value="T2SS/T4SS_dom"/>
</dbReference>
<dbReference type="GO" id="GO:0005524">
    <property type="term" value="F:ATP binding"/>
    <property type="evidence" value="ECO:0007669"/>
    <property type="project" value="InterPro"/>
</dbReference>
<dbReference type="SMART" id="SM00382">
    <property type="entry name" value="AAA"/>
    <property type="match status" value="1"/>
</dbReference>
<dbReference type="Pfam" id="PF00437">
    <property type="entry name" value="T2SSE"/>
    <property type="match status" value="1"/>
</dbReference>
<feature type="region of interest" description="Disordered" evidence="2">
    <location>
        <begin position="145"/>
        <end position="203"/>
    </location>
</feature>